<name>A0A382I3W2_9ZZZZ</name>
<dbReference type="PROSITE" id="PS00409">
    <property type="entry name" value="PROKAR_NTER_METHYL"/>
    <property type="match status" value="1"/>
</dbReference>
<dbReference type="EMBL" id="UINC01064941">
    <property type="protein sequence ID" value="SVB94095.1"/>
    <property type="molecule type" value="Genomic_DNA"/>
</dbReference>
<dbReference type="Gene3D" id="3.30.700.10">
    <property type="entry name" value="Glycoprotein, Type 4 Pilin"/>
    <property type="match status" value="1"/>
</dbReference>
<keyword evidence="1" id="KW-0812">Transmembrane</keyword>
<organism evidence="2">
    <name type="scientific">marine metagenome</name>
    <dbReference type="NCBI Taxonomy" id="408172"/>
    <lineage>
        <taxon>unclassified sequences</taxon>
        <taxon>metagenomes</taxon>
        <taxon>ecological metagenomes</taxon>
    </lineage>
</organism>
<evidence type="ECO:0000313" key="2">
    <source>
        <dbReference type="EMBL" id="SVB94095.1"/>
    </source>
</evidence>
<dbReference type="NCBIfam" id="TIGR02532">
    <property type="entry name" value="IV_pilin_GFxxxE"/>
    <property type="match status" value="1"/>
</dbReference>
<dbReference type="AlphaFoldDB" id="A0A382I3W2"/>
<reference evidence="2" key="1">
    <citation type="submission" date="2018-05" db="EMBL/GenBank/DDBJ databases">
        <authorList>
            <person name="Lanie J.A."/>
            <person name="Ng W.-L."/>
            <person name="Kazmierczak K.M."/>
            <person name="Andrzejewski T.M."/>
            <person name="Davidsen T.M."/>
            <person name="Wayne K.J."/>
            <person name="Tettelin H."/>
            <person name="Glass J.I."/>
            <person name="Rusch D."/>
            <person name="Podicherti R."/>
            <person name="Tsui H.-C.T."/>
            <person name="Winkler M.E."/>
        </authorList>
    </citation>
    <scope>NUCLEOTIDE SEQUENCE</scope>
</reference>
<dbReference type="InterPro" id="IPR012902">
    <property type="entry name" value="N_methyl_site"/>
</dbReference>
<accession>A0A382I3W2</accession>
<feature type="transmembrane region" description="Helical" evidence="1">
    <location>
        <begin position="12"/>
        <end position="33"/>
    </location>
</feature>
<sequence>MNPCLYSYGGRGISLVELLVVVALIAILGAFALPNLGGWNCAREVRNDFDNLNGLFQTLRLEAMSRNRSMMARQATQQSIKAYLGGQTSGRQVCGSGSWTYLGSGSGGQKIQIKDVVFKRAYVHASGIPVCFHADGTASRSGWSTPSSASISINALCAGEVNHYRTQIFGATGFLDLSKENKKTRKMEEL</sequence>
<dbReference type="InterPro" id="IPR045584">
    <property type="entry name" value="Pilin-like"/>
</dbReference>
<protein>
    <recommendedName>
        <fullName evidence="3">General secretion pathway GspH domain-containing protein</fullName>
    </recommendedName>
</protein>
<keyword evidence="1" id="KW-1133">Transmembrane helix</keyword>
<keyword evidence="1" id="KW-0472">Membrane</keyword>
<dbReference type="SUPFAM" id="SSF54523">
    <property type="entry name" value="Pili subunits"/>
    <property type="match status" value="1"/>
</dbReference>
<gene>
    <name evidence="2" type="ORF">METZ01_LOCUS246949</name>
</gene>
<evidence type="ECO:0000256" key="1">
    <source>
        <dbReference type="SAM" id="Phobius"/>
    </source>
</evidence>
<proteinExistence type="predicted"/>
<evidence type="ECO:0008006" key="3">
    <source>
        <dbReference type="Google" id="ProtNLM"/>
    </source>
</evidence>